<feature type="non-terminal residue" evidence="2">
    <location>
        <position position="71"/>
    </location>
</feature>
<feature type="transmembrane region" description="Helical" evidence="1">
    <location>
        <begin position="44"/>
        <end position="61"/>
    </location>
</feature>
<protein>
    <submittedName>
        <fullName evidence="2">Uncharacterized protein</fullName>
    </submittedName>
</protein>
<name>A0A382KY18_9ZZZZ</name>
<keyword evidence="1" id="KW-0812">Transmembrane</keyword>
<proteinExistence type="predicted"/>
<keyword evidence="1" id="KW-0472">Membrane</keyword>
<sequence>MEFLAVAILVLLQRYWSGPLPLSRSINVADWLALSGRIPGSETLIYIVSVGIPAVIVWLIAESISDTLLGL</sequence>
<reference evidence="2" key="1">
    <citation type="submission" date="2018-05" db="EMBL/GenBank/DDBJ databases">
        <authorList>
            <person name="Lanie J.A."/>
            <person name="Ng W.-L."/>
            <person name="Kazmierczak K.M."/>
            <person name="Andrzejewski T.M."/>
            <person name="Davidsen T.M."/>
            <person name="Wayne K.J."/>
            <person name="Tettelin H."/>
            <person name="Glass J.I."/>
            <person name="Rusch D."/>
            <person name="Podicherti R."/>
            <person name="Tsui H.-C.T."/>
            <person name="Winkler M.E."/>
        </authorList>
    </citation>
    <scope>NUCLEOTIDE SEQUENCE</scope>
</reference>
<dbReference type="AlphaFoldDB" id="A0A382KY18"/>
<evidence type="ECO:0000256" key="1">
    <source>
        <dbReference type="SAM" id="Phobius"/>
    </source>
</evidence>
<evidence type="ECO:0000313" key="2">
    <source>
        <dbReference type="EMBL" id="SVC29360.1"/>
    </source>
</evidence>
<gene>
    <name evidence="2" type="ORF">METZ01_LOCUS282214</name>
</gene>
<accession>A0A382KY18</accession>
<organism evidence="2">
    <name type="scientific">marine metagenome</name>
    <dbReference type="NCBI Taxonomy" id="408172"/>
    <lineage>
        <taxon>unclassified sequences</taxon>
        <taxon>metagenomes</taxon>
        <taxon>ecological metagenomes</taxon>
    </lineage>
</organism>
<dbReference type="EMBL" id="UINC01083551">
    <property type="protein sequence ID" value="SVC29360.1"/>
    <property type="molecule type" value="Genomic_DNA"/>
</dbReference>
<keyword evidence="1" id="KW-1133">Transmembrane helix</keyword>